<gene>
    <name evidence="2" type="ORF">BO97DRAFT_114009</name>
</gene>
<dbReference type="RefSeq" id="XP_025549982.1">
    <property type="nucleotide sequence ID" value="XM_025689922.1"/>
</dbReference>
<reference evidence="2 3" key="1">
    <citation type="submission" date="2018-02" db="EMBL/GenBank/DDBJ databases">
        <title>The genomes of Aspergillus section Nigri reveals drivers in fungal speciation.</title>
        <authorList>
            <consortium name="DOE Joint Genome Institute"/>
            <person name="Vesth T.C."/>
            <person name="Nybo J."/>
            <person name="Theobald S."/>
            <person name="Brandl J."/>
            <person name="Frisvad J.C."/>
            <person name="Nielsen K.F."/>
            <person name="Lyhne E.K."/>
            <person name="Kogle M.E."/>
            <person name="Kuo A."/>
            <person name="Riley R."/>
            <person name="Clum A."/>
            <person name="Nolan M."/>
            <person name="Lipzen A."/>
            <person name="Salamov A."/>
            <person name="Henrissat B."/>
            <person name="Wiebenga A."/>
            <person name="De vries R.P."/>
            <person name="Grigoriev I.V."/>
            <person name="Mortensen U.H."/>
            <person name="Andersen M.R."/>
            <person name="Baker S.E."/>
        </authorList>
    </citation>
    <scope>NUCLEOTIDE SEQUENCE [LARGE SCALE GENOMIC DNA]</scope>
    <source>
        <strain evidence="2 3">CBS 101889</strain>
    </source>
</reference>
<evidence type="ECO:0000313" key="3">
    <source>
        <dbReference type="Proteomes" id="UP000248961"/>
    </source>
</evidence>
<organism evidence="2 3">
    <name type="scientific">Aspergillus homomorphus (strain CBS 101889)</name>
    <dbReference type="NCBI Taxonomy" id="1450537"/>
    <lineage>
        <taxon>Eukaryota</taxon>
        <taxon>Fungi</taxon>
        <taxon>Dikarya</taxon>
        <taxon>Ascomycota</taxon>
        <taxon>Pezizomycotina</taxon>
        <taxon>Eurotiomycetes</taxon>
        <taxon>Eurotiomycetidae</taxon>
        <taxon>Eurotiales</taxon>
        <taxon>Aspergillaceae</taxon>
        <taxon>Aspergillus</taxon>
        <taxon>Aspergillus subgen. Circumdati</taxon>
    </lineage>
</organism>
<feature type="region of interest" description="Disordered" evidence="1">
    <location>
        <begin position="57"/>
        <end position="88"/>
    </location>
</feature>
<feature type="compositionally biased region" description="Polar residues" evidence="1">
    <location>
        <begin position="67"/>
        <end position="76"/>
    </location>
</feature>
<sequence>MRPMTLQGGLVYFFLVSLRTPHPSRKKFQGNFHHACHGQLGDPDTMNPQVRIDSSPLARVGTPPIQGPNSVESGAASTHRRPKCAISE</sequence>
<dbReference type="Proteomes" id="UP000248961">
    <property type="component" value="Unassembled WGS sequence"/>
</dbReference>
<dbReference type="GeneID" id="37194211"/>
<keyword evidence="3" id="KW-1185">Reference proteome</keyword>
<accession>A0A395HVF7</accession>
<evidence type="ECO:0000313" key="2">
    <source>
        <dbReference type="EMBL" id="RAL10828.1"/>
    </source>
</evidence>
<proteinExistence type="predicted"/>
<dbReference type="VEuPathDB" id="FungiDB:BO97DRAFT_114009"/>
<protein>
    <submittedName>
        <fullName evidence="2">Uncharacterized protein</fullName>
    </submittedName>
</protein>
<name>A0A395HVF7_ASPHC</name>
<dbReference type="AlphaFoldDB" id="A0A395HVF7"/>
<dbReference type="EMBL" id="KZ824292">
    <property type="protein sequence ID" value="RAL10828.1"/>
    <property type="molecule type" value="Genomic_DNA"/>
</dbReference>
<feature type="compositionally biased region" description="Basic residues" evidence="1">
    <location>
        <begin position="78"/>
        <end position="88"/>
    </location>
</feature>
<evidence type="ECO:0000256" key="1">
    <source>
        <dbReference type="SAM" id="MobiDB-lite"/>
    </source>
</evidence>